<organism evidence="2">
    <name type="scientific">uncultured Desulfobacterium sp</name>
    <dbReference type="NCBI Taxonomy" id="201089"/>
    <lineage>
        <taxon>Bacteria</taxon>
        <taxon>Pseudomonadati</taxon>
        <taxon>Thermodesulfobacteriota</taxon>
        <taxon>Desulfobacteria</taxon>
        <taxon>Desulfobacterales</taxon>
        <taxon>Desulfobacteriaceae</taxon>
        <taxon>Desulfobacterium</taxon>
        <taxon>environmental samples</taxon>
    </lineage>
</organism>
<sequence>MTYILIGYIFISQIYSLILSGKDFIRKGGNMASKIFVRERRKIEKGEKKPRYRVLGVSGGDLKIYVYHIRKKELEQMAKAVGAEIVYIEIEKENKNK</sequence>
<reference evidence="2" key="1">
    <citation type="submission" date="2018-01" db="EMBL/GenBank/DDBJ databases">
        <authorList>
            <person name="Regsiter A."/>
            <person name="William W."/>
        </authorList>
    </citation>
    <scope>NUCLEOTIDE SEQUENCE</scope>
    <source>
        <strain evidence="2">TRIP AH-1</strain>
    </source>
</reference>
<name>A0A445N176_9BACT</name>
<evidence type="ECO:0000313" key="2">
    <source>
        <dbReference type="EMBL" id="SPD75372.1"/>
    </source>
</evidence>
<dbReference type="AlphaFoldDB" id="A0A445N176"/>
<gene>
    <name evidence="2" type="ORF">PITCH_A560013</name>
</gene>
<evidence type="ECO:0000256" key="1">
    <source>
        <dbReference type="SAM" id="Phobius"/>
    </source>
</evidence>
<keyword evidence="1" id="KW-1133">Transmembrane helix</keyword>
<dbReference type="EMBL" id="OJIN01000199">
    <property type="protein sequence ID" value="SPD75372.1"/>
    <property type="molecule type" value="Genomic_DNA"/>
</dbReference>
<feature type="transmembrane region" description="Helical" evidence="1">
    <location>
        <begin position="6"/>
        <end position="25"/>
    </location>
</feature>
<keyword evidence="1" id="KW-0472">Membrane</keyword>
<accession>A0A445N176</accession>
<proteinExistence type="predicted"/>
<protein>
    <submittedName>
        <fullName evidence="2">Uncharacterized protein</fullName>
    </submittedName>
</protein>
<keyword evidence="1" id="KW-0812">Transmembrane</keyword>